<name>A0A6B0RA68_9CETA</name>
<dbReference type="AlphaFoldDB" id="A0A6B0RA68"/>
<comment type="caution">
    <text evidence="2">The sequence shown here is derived from an EMBL/GenBank/DDBJ whole genome shotgun (WGS) entry which is preliminary data.</text>
</comment>
<reference evidence="2" key="1">
    <citation type="submission" date="2019-10" db="EMBL/GenBank/DDBJ databases">
        <title>The sequence and de novo assembly of the wild yak genome.</title>
        <authorList>
            <person name="Liu Y."/>
        </authorList>
    </citation>
    <scope>NUCLEOTIDE SEQUENCE [LARGE SCALE GENOMIC DNA]</scope>
    <source>
        <strain evidence="2">WY2019</strain>
    </source>
</reference>
<keyword evidence="3" id="KW-1185">Reference proteome</keyword>
<sequence length="78" mass="8325">MATRGLCKANRQGPPLPAETELAGPRMGKTANPPATRKDVFGPVEVECQFVHRPGAKGRSGRKDPPGDNSNDQQKMNG</sequence>
<evidence type="ECO:0000313" key="3">
    <source>
        <dbReference type="Proteomes" id="UP000322234"/>
    </source>
</evidence>
<feature type="region of interest" description="Disordered" evidence="1">
    <location>
        <begin position="51"/>
        <end position="78"/>
    </location>
</feature>
<proteinExistence type="predicted"/>
<accession>A0A6B0RA68</accession>
<feature type="region of interest" description="Disordered" evidence="1">
    <location>
        <begin position="1"/>
        <end position="38"/>
    </location>
</feature>
<dbReference type="Proteomes" id="UP000322234">
    <property type="component" value="Unassembled WGS sequence"/>
</dbReference>
<evidence type="ECO:0000313" key="2">
    <source>
        <dbReference type="EMBL" id="MXQ84363.1"/>
    </source>
</evidence>
<protein>
    <submittedName>
        <fullName evidence="2">Uncharacterized protein</fullName>
    </submittedName>
</protein>
<feature type="compositionally biased region" description="Polar residues" evidence="1">
    <location>
        <begin position="68"/>
        <end position="78"/>
    </location>
</feature>
<gene>
    <name evidence="2" type="ORF">E5288_WYG020737</name>
</gene>
<organism evidence="2 3">
    <name type="scientific">Bos mutus</name>
    <name type="common">wild yak</name>
    <dbReference type="NCBI Taxonomy" id="72004"/>
    <lineage>
        <taxon>Eukaryota</taxon>
        <taxon>Metazoa</taxon>
        <taxon>Chordata</taxon>
        <taxon>Craniata</taxon>
        <taxon>Vertebrata</taxon>
        <taxon>Euteleostomi</taxon>
        <taxon>Mammalia</taxon>
        <taxon>Eutheria</taxon>
        <taxon>Laurasiatheria</taxon>
        <taxon>Artiodactyla</taxon>
        <taxon>Ruminantia</taxon>
        <taxon>Pecora</taxon>
        <taxon>Bovidae</taxon>
        <taxon>Bovinae</taxon>
        <taxon>Bos</taxon>
    </lineage>
</organism>
<evidence type="ECO:0000256" key="1">
    <source>
        <dbReference type="SAM" id="MobiDB-lite"/>
    </source>
</evidence>
<dbReference type="EMBL" id="VBQZ03000021">
    <property type="protein sequence ID" value="MXQ84363.1"/>
    <property type="molecule type" value="Genomic_DNA"/>
</dbReference>